<dbReference type="Gene3D" id="1.10.340.70">
    <property type="match status" value="1"/>
</dbReference>
<feature type="compositionally biased region" description="Polar residues" evidence="16">
    <location>
        <begin position="1"/>
        <end position="10"/>
    </location>
</feature>
<keyword evidence="10" id="KW-0695">RNA-directed DNA polymerase</keyword>
<comment type="similarity">
    <text evidence="2">Belongs to the beta type-B retroviral polymerase family. HERV class-II K(HML-2) pol subfamily.</text>
</comment>
<dbReference type="InterPro" id="IPR000477">
    <property type="entry name" value="RT_dom"/>
</dbReference>
<keyword evidence="9" id="KW-0229">DNA integration</keyword>
<evidence type="ECO:0000256" key="7">
    <source>
        <dbReference type="ARBA" id="ARBA00022801"/>
    </source>
</evidence>
<dbReference type="Gene3D" id="3.30.70.270">
    <property type="match status" value="2"/>
</dbReference>
<evidence type="ECO:0000256" key="13">
    <source>
        <dbReference type="ARBA" id="ARBA00023172"/>
    </source>
</evidence>
<evidence type="ECO:0000256" key="12">
    <source>
        <dbReference type="ARBA" id="ARBA00023125"/>
    </source>
</evidence>
<dbReference type="CDD" id="cd01647">
    <property type="entry name" value="RT_LTR"/>
    <property type="match status" value="1"/>
</dbReference>
<dbReference type="CDD" id="cd09274">
    <property type="entry name" value="RNase_HI_RT_Ty3"/>
    <property type="match status" value="1"/>
</dbReference>
<dbReference type="InterPro" id="IPR043502">
    <property type="entry name" value="DNA/RNA_pol_sf"/>
</dbReference>
<dbReference type="Pfam" id="PF00078">
    <property type="entry name" value="RVT_1"/>
    <property type="match status" value="1"/>
</dbReference>
<dbReference type="SMART" id="SM00298">
    <property type="entry name" value="CHROMO"/>
    <property type="match status" value="1"/>
</dbReference>
<dbReference type="SUPFAM" id="SSF54160">
    <property type="entry name" value="Chromo domain-like"/>
    <property type="match status" value="1"/>
</dbReference>
<dbReference type="GO" id="GO:0003887">
    <property type="term" value="F:DNA-directed DNA polymerase activity"/>
    <property type="evidence" value="ECO:0007669"/>
    <property type="project" value="UniProtKB-KW"/>
</dbReference>
<keyword evidence="11" id="KW-0548">Nucleotidyltransferase</keyword>
<dbReference type="InterPro" id="IPR000953">
    <property type="entry name" value="Chromo/chromo_shadow_dom"/>
</dbReference>
<feature type="compositionally biased region" description="Polar residues" evidence="16">
    <location>
        <begin position="254"/>
        <end position="264"/>
    </location>
</feature>
<name>A0A1A8RN13_9TELE</name>
<evidence type="ECO:0000256" key="4">
    <source>
        <dbReference type="ARBA" id="ARBA00022670"/>
    </source>
</evidence>
<keyword evidence="4" id="KW-0645">Protease</keyword>
<keyword evidence="14" id="KW-0511">Multifunctional enzyme</keyword>
<dbReference type="PANTHER" id="PTHR37984">
    <property type="entry name" value="PROTEIN CBG26694"/>
    <property type="match status" value="1"/>
</dbReference>
<evidence type="ECO:0000256" key="2">
    <source>
        <dbReference type="ARBA" id="ARBA00010879"/>
    </source>
</evidence>
<evidence type="ECO:0000256" key="8">
    <source>
        <dbReference type="ARBA" id="ARBA00022842"/>
    </source>
</evidence>
<dbReference type="GO" id="GO:0005634">
    <property type="term" value="C:nucleus"/>
    <property type="evidence" value="ECO:0007669"/>
    <property type="project" value="UniProtKB-SubCell"/>
</dbReference>
<evidence type="ECO:0000256" key="5">
    <source>
        <dbReference type="ARBA" id="ARBA00022723"/>
    </source>
</evidence>
<evidence type="ECO:0000259" key="17">
    <source>
        <dbReference type="PROSITE" id="PS50013"/>
    </source>
</evidence>
<feature type="domain" description="Reverse transcriptase" evidence="18">
    <location>
        <begin position="459"/>
        <end position="638"/>
    </location>
</feature>
<dbReference type="GO" id="GO:0015074">
    <property type="term" value="P:DNA integration"/>
    <property type="evidence" value="ECO:0007669"/>
    <property type="project" value="UniProtKB-KW"/>
</dbReference>
<reference evidence="20" key="2">
    <citation type="submission" date="2016-06" db="EMBL/GenBank/DDBJ databases">
        <title>The genome of a short-lived fish provides insights into sex chromosome evolution and the genetic control of aging.</title>
        <authorList>
            <person name="Reichwald K."/>
            <person name="Felder M."/>
            <person name="Petzold A."/>
            <person name="Koch P."/>
            <person name="Groth M."/>
            <person name="Platzer M."/>
        </authorList>
    </citation>
    <scope>NUCLEOTIDE SEQUENCE</scope>
    <source>
        <tissue evidence="20">Brain</tissue>
    </source>
</reference>
<dbReference type="InterPro" id="IPR043128">
    <property type="entry name" value="Rev_trsase/Diguanyl_cyclase"/>
</dbReference>
<evidence type="ECO:0000256" key="15">
    <source>
        <dbReference type="ARBA" id="ARBA00039658"/>
    </source>
</evidence>
<keyword evidence="6" id="KW-0064">Aspartyl protease</keyword>
<dbReference type="Gene3D" id="2.40.50.40">
    <property type="match status" value="1"/>
</dbReference>
<dbReference type="EMBL" id="HAEH01017852">
    <property type="protein sequence ID" value="SBS06773.1"/>
    <property type="molecule type" value="Transcribed_RNA"/>
</dbReference>
<dbReference type="FunFam" id="1.10.340.70:FF:000001">
    <property type="entry name" value="Retrovirus-related Pol polyprotein from transposon gypsy-like Protein"/>
    <property type="match status" value="1"/>
</dbReference>
<keyword evidence="11" id="KW-0239">DNA-directed DNA polymerase</keyword>
<keyword evidence="8" id="KW-0460">Magnesium</keyword>
<dbReference type="SUPFAM" id="SSF57756">
    <property type="entry name" value="Retrovirus zinc finger-like domains"/>
    <property type="match status" value="1"/>
</dbReference>
<dbReference type="InterPro" id="IPR056924">
    <property type="entry name" value="SH3_Tf2-1"/>
</dbReference>
<dbReference type="FunFam" id="3.30.70.270:FF:000026">
    <property type="entry name" value="Transposon Ty3-G Gag-Pol polyprotein"/>
    <property type="match status" value="1"/>
</dbReference>
<evidence type="ECO:0000256" key="14">
    <source>
        <dbReference type="ARBA" id="ARBA00023268"/>
    </source>
</evidence>
<protein>
    <recommendedName>
        <fullName evidence="15">Gypsy retrotransposon integrase-like protein 1</fullName>
        <ecNumber evidence="3">3.1.26.4</ecNumber>
    </recommendedName>
</protein>
<sequence length="1341" mass="150452">MTESSSQNSDPLAESHPPDLAATLSQHESSIRSLHDQQANTNQHLFQLESLIRQLHEKISPPAPSSAAQETPVQTLPTPRLHFRVPESSPSVTYSGEPEQVRGFLFQCTLHFETYPEVFCTDQIRISHIIGLLRGRALQWAEARGRDPLFIKGTLREFLSEFKLTFDHTETPAEISRTIWNLKQGKQTVQDFAISFRTLATTSSMDADSLKGAFTQALSERIQDQLAYCPEPENLEDLIRLAVRIEKRLKTHQPRSQQCFQPLQPNRPIHSSPPVSPALAPTDQGEPMQIGRAGLTPEEKQRRITSRLCLYCGLSGHFLINCPQSIPAKALVDSGCERNLLDLNIVDQLKIPTTPLSNPIRVSSLEGSSLTTITHQTVPIKLQAPAPVPPTPPDLSLIPPEYHDLQAVFCKDRAASLPPHRPYDCCIDLLQGATLPSSRLYNLSKPERECMATYISESLAAGIIRPSTSPLGAGFFFVSKKDGSLRPCIDYRGLNQITVKNKYPLPLLSSTFDPVQNATIFTKLDLRNAYHLVRIREGDEWKTAFKSPLGHFEYLVMPFGLTNAPAVFQSLVNSVLSDYINKFVTVYLDDILIFSDTPSEHYQHVRAVLQRLLENRLFVKAEKCVFHAPSVKFLGFILESGRLRTDPEKVEAVREWPIPTTRKQLQRFLGFANFYRRFIRGYSQVASPLTQLTSTKHPFVWSEAANNAFLELKDRFTQAPVLSRPDPARQFTLEVDASDSGVGAVLSQISPSDNQLHPCAFFSRKLTPAEKNYDVGDRELLAVKLALEEWRHWLEGAEHPIVIWTDHKNLAYLKEAKRLNPRQSRWSLFFTRFNFVISFRPGTKNVKPDALSRQYASDKDQEPATILPSSCVLGAITWEITQKVLNAQGTDPGPGKGPPHKLYVPQQVRSAVIHWAHTARFSVHPGVARTLALIRRSFWWPSMFQDIKEYVKACQVCARNKSENQPPAGLLRPLSIPSRPWSHIALDFVTGLPPSKGFSVILTIIDRFSKACHFVPLKSLPSSSVTAELLVKHVFRLHGIPDEILSDRGPQFVSRVWKEFAASLGATVSLSSGYHPQTNGQCERLNQELEAMLRCVCSASPSSWSTQLPWIEYAHNTHISSATGQSPFESSLGYQPPLFPSDLPPTITVPQFVRRARRTWTQTRAALQRTADRNRRLADRHRRPAPPYTVGQQVWLSTRDIKLKDTSKKLSPRFIGPYSISKVINPWSVRLSLPSSLKVHPVFHVSLLKPVSSSPLCPSPAPAPPPVRLSNGDLGYRVQRLLEARPRGRGRQFLVDWVGYGPEHRQWIPASWIDDPSLIRDFDAARSSSSSSSAWPPGGGL</sequence>
<dbReference type="FunFam" id="3.10.20.370:FF:000003">
    <property type="entry name" value="Transposon Tf2-6 polyprotein"/>
    <property type="match status" value="1"/>
</dbReference>
<dbReference type="InterPro" id="IPR001584">
    <property type="entry name" value="Integrase_cat-core"/>
</dbReference>
<keyword evidence="11" id="KW-0808">Transferase</keyword>
<dbReference type="InterPro" id="IPR050951">
    <property type="entry name" value="Retrovirus_Pol_polyprotein"/>
</dbReference>
<organism evidence="20">
    <name type="scientific">Nothobranchius rachovii</name>
    <name type="common">bluefin notho</name>
    <dbReference type="NCBI Taxonomy" id="451742"/>
    <lineage>
        <taxon>Eukaryota</taxon>
        <taxon>Metazoa</taxon>
        <taxon>Chordata</taxon>
        <taxon>Craniata</taxon>
        <taxon>Vertebrata</taxon>
        <taxon>Euteleostomi</taxon>
        <taxon>Actinopterygii</taxon>
        <taxon>Neopterygii</taxon>
        <taxon>Teleostei</taxon>
        <taxon>Neoteleostei</taxon>
        <taxon>Acanthomorphata</taxon>
        <taxon>Ovalentaria</taxon>
        <taxon>Atherinomorphae</taxon>
        <taxon>Cyprinodontiformes</taxon>
        <taxon>Nothobranchiidae</taxon>
        <taxon>Nothobranchius</taxon>
    </lineage>
</organism>
<proteinExistence type="inferred from homology"/>
<dbReference type="InterPro" id="IPR036397">
    <property type="entry name" value="RNaseH_sf"/>
</dbReference>
<dbReference type="PROSITE" id="PS50013">
    <property type="entry name" value="CHROMO_2"/>
    <property type="match status" value="1"/>
</dbReference>
<evidence type="ECO:0000256" key="9">
    <source>
        <dbReference type="ARBA" id="ARBA00022908"/>
    </source>
</evidence>
<dbReference type="EC" id="3.1.26.4" evidence="3"/>
<evidence type="ECO:0000256" key="16">
    <source>
        <dbReference type="SAM" id="MobiDB-lite"/>
    </source>
</evidence>
<evidence type="ECO:0000259" key="18">
    <source>
        <dbReference type="PROSITE" id="PS50878"/>
    </source>
</evidence>
<dbReference type="Pfam" id="PF24626">
    <property type="entry name" value="SH3_Tf2-1"/>
    <property type="match status" value="1"/>
</dbReference>
<evidence type="ECO:0000256" key="6">
    <source>
        <dbReference type="ARBA" id="ARBA00022750"/>
    </source>
</evidence>
<reference evidence="20" key="1">
    <citation type="submission" date="2016-05" db="EMBL/GenBank/DDBJ databases">
        <authorList>
            <person name="Lavstsen T."/>
            <person name="Jespersen J.S."/>
        </authorList>
    </citation>
    <scope>NUCLEOTIDE SEQUENCE</scope>
    <source>
        <tissue evidence="20">Brain</tissue>
    </source>
</reference>
<dbReference type="InterPro" id="IPR036875">
    <property type="entry name" value="Znf_CCHC_sf"/>
</dbReference>
<dbReference type="InterPro" id="IPR016197">
    <property type="entry name" value="Chromo-like_dom_sf"/>
</dbReference>
<dbReference type="GO" id="GO:0003964">
    <property type="term" value="F:RNA-directed DNA polymerase activity"/>
    <property type="evidence" value="ECO:0007669"/>
    <property type="project" value="UniProtKB-KW"/>
</dbReference>
<dbReference type="Gene3D" id="3.10.10.10">
    <property type="entry name" value="HIV Type 1 Reverse Transcriptase, subunit A, domain 1"/>
    <property type="match status" value="1"/>
</dbReference>
<evidence type="ECO:0000256" key="11">
    <source>
        <dbReference type="ARBA" id="ARBA00022932"/>
    </source>
</evidence>
<dbReference type="GO" id="GO:0004523">
    <property type="term" value="F:RNA-DNA hybrid ribonuclease activity"/>
    <property type="evidence" value="ECO:0007669"/>
    <property type="project" value="UniProtKB-EC"/>
</dbReference>
<dbReference type="GO" id="GO:0004190">
    <property type="term" value="F:aspartic-type endopeptidase activity"/>
    <property type="evidence" value="ECO:0007669"/>
    <property type="project" value="UniProtKB-KW"/>
</dbReference>
<dbReference type="SUPFAM" id="SSF56672">
    <property type="entry name" value="DNA/RNA polymerases"/>
    <property type="match status" value="1"/>
</dbReference>
<dbReference type="FunFam" id="3.30.420.10:FF:000032">
    <property type="entry name" value="Retrovirus-related Pol polyprotein from transposon 297-like Protein"/>
    <property type="match status" value="1"/>
</dbReference>
<dbReference type="GO" id="GO:0003677">
    <property type="term" value="F:DNA binding"/>
    <property type="evidence" value="ECO:0007669"/>
    <property type="project" value="UniProtKB-KW"/>
</dbReference>
<feature type="domain" description="Integrase catalytic" evidence="19">
    <location>
        <begin position="976"/>
        <end position="1135"/>
    </location>
</feature>
<feature type="domain" description="Chromo" evidence="17">
    <location>
        <begin position="1276"/>
        <end position="1334"/>
    </location>
</feature>
<keyword evidence="5" id="KW-0479">Metal-binding</keyword>
<keyword evidence="7" id="KW-0378">Hydrolase</keyword>
<dbReference type="Gene3D" id="3.10.20.370">
    <property type="match status" value="1"/>
</dbReference>
<gene>
    <name evidence="20" type="primary">Nfu_g_1_025768</name>
</gene>
<keyword evidence="12" id="KW-0238">DNA-binding</keyword>
<keyword evidence="13" id="KW-0233">DNA recombination</keyword>
<dbReference type="Pfam" id="PF03732">
    <property type="entry name" value="Retrotrans_gag"/>
    <property type="match status" value="1"/>
</dbReference>
<dbReference type="SUPFAM" id="SSF53098">
    <property type="entry name" value="Ribonuclease H-like"/>
    <property type="match status" value="1"/>
</dbReference>
<dbReference type="PANTHER" id="PTHR37984:SF5">
    <property type="entry name" value="PROTEIN NYNRIN-LIKE"/>
    <property type="match status" value="1"/>
</dbReference>
<evidence type="ECO:0000256" key="10">
    <source>
        <dbReference type="ARBA" id="ARBA00022918"/>
    </source>
</evidence>
<dbReference type="Pfam" id="PF00665">
    <property type="entry name" value="rve"/>
    <property type="match status" value="1"/>
</dbReference>
<dbReference type="PROSITE" id="PS50994">
    <property type="entry name" value="INTEGRASE"/>
    <property type="match status" value="1"/>
</dbReference>
<dbReference type="GO" id="GO:0006310">
    <property type="term" value="P:DNA recombination"/>
    <property type="evidence" value="ECO:0007669"/>
    <property type="project" value="UniProtKB-KW"/>
</dbReference>
<dbReference type="InterPro" id="IPR012337">
    <property type="entry name" value="RNaseH-like_sf"/>
</dbReference>
<dbReference type="CDD" id="cd00303">
    <property type="entry name" value="retropepsin_like"/>
    <property type="match status" value="1"/>
</dbReference>
<dbReference type="InterPro" id="IPR041588">
    <property type="entry name" value="Integrase_H2C2"/>
</dbReference>
<dbReference type="Gene3D" id="3.30.420.10">
    <property type="entry name" value="Ribonuclease H-like superfamily/Ribonuclease H"/>
    <property type="match status" value="1"/>
</dbReference>
<evidence type="ECO:0000256" key="1">
    <source>
        <dbReference type="ARBA" id="ARBA00004123"/>
    </source>
</evidence>
<feature type="region of interest" description="Disordered" evidence="16">
    <location>
        <begin position="1"/>
        <end position="36"/>
    </location>
</feature>
<comment type="subcellular location">
    <subcellularLocation>
        <location evidence="1">Nucleus</location>
    </subcellularLocation>
</comment>
<dbReference type="GO" id="GO:0006508">
    <property type="term" value="P:proteolysis"/>
    <property type="evidence" value="ECO:0007669"/>
    <property type="project" value="UniProtKB-KW"/>
</dbReference>
<dbReference type="Pfam" id="PF17921">
    <property type="entry name" value="Integrase_H2C2"/>
    <property type="match status" value="1"/>
</dbReference>
<dbReference type="PROSITE" id="PS50878">
    <property type="entry name" value="RT_POL"/>
    <property type="match status" value="1"/>
</dbReference>
<evidence type="ECO:0000259" key="19">
    <source>
        <dbReference type="PROSITE" id="PS50994"/>
    </source>
</evidence>
<dbReference type="InterPro" id="IPR005162">
    <property type="entry name" value="Retrotrans_gag_dom"/>
</dbReference>
<accession>A0A1A8RN13</accession>
<dbReference type="InterPro" id="IPR041577">
    <property type="entry name" value="RT_RNaseH_2"/>
</dbReference>
<feature type="region of interest" description="Disordered" evidence="16">
    <location>
        <begin position="253"/>
        <end position="286"/>
    </location>
</feature>
<evidence type="ECO:0000256" key="3">
    <source>
        <dbReference type="ARBA" id="ARBA00012180"/>
    </source>
</evidence>
<evidence type="ECO:0000313" key="20">
    <source>
        <dbReference type="EMBL" id="SBS06773.1"/>
    </source>
</evidence>
<dbReference type="Pfam" id="PF17919">
    <property type="entry name" value="RT_RNaseH_2"/>
    <property type="match status" value="1"/>
</dbReference>
<dbReference type="GO" id="GO:0008270">
    <property type="term" value="F:zinc ion binding"/>
    <property type="evidence" value="ECO:0007669"/>
    <property type="project" value="InterPro"/>
</dbReference>